<keyword evidence="2" id="KW-1133">Transmembrane helix</keyword>
<dbReference type="InterPro" id="IPR046096">
    <property type="entry name" value="DUF6114"/>
</dbReference>
<proteinExistence type="predicted"/>
<dbReference type="EMBL" id="JAGINY010000001">
    <property type="protein sequence ID" value="MBP2333433.1"/>
    <property type="molecule type" value="Genomic_DNA"/>
</dbReference>
<feature type="transmembrane region" description="Helical" evidence="2">
    <location>
        <begin position="42"/>
        <end position="63"/>
    </location>
</feature>
<evidence type="ECO:0000256" key="1">
    <source>
        <dbReference type="SAM" id="MobiDB-lite"/>
    </source>
</evidence>
<dbReference type="Proteomes" id="UP001519305">
    <property type="component" value="Unassembled WGS sequence"/>
</dbReference>
<evidence type="ECO:0000313" key="4">
    <source>
        <dbReference type="Proteomes" id="UP001519305"/>
    </source>
</evidence>
<keyword evidence="2" id="KW-0812">Transmembrane</keyword>
<evidence type="ECO:0000313" key="3">
    <source>
        <dbReference type="EMBL" id="MBP2333433.1"/>
    </source>
</evidence>
<name>A0ABS4UA86_9CORY</name>
<feature type="transmembrane region" description="Helical" evidence="2">
    <location>
        <begin position="163"/>
        <end position="183"/>
    </location>
</feature>
<accession>A0ABS4UA86</accession>
<dbReference type="RefSeq" id="WP_209654117.1">
    <property type="nucleotide sequence ID" value="NZ_CP047357.1"/>
</dbReference>
<keyword evidence="2" id="KW-0472">Membrane</keyword>
<feature type="compositionally biased region" description="Basic and acidic residues" evidence="1">
    <location>
        <begin position="9"/>
        <end position="24"/>
    </location>
</feature>
<organism evidence="3 4">
    <name type="scientific">Corynebacterium freneyi</name>
    <dbReference type="NCBI Taxonomy" id="134034"/>
    <lineage>
        <taxon>Bacteria</taxon>
        <taxon>Bacillati</taxon>
        <taxon>Actinomycetota</taxon>
        <taxon>Actinomycetes</taxon>
        <taxon>Mycobacteriales</taxon>
        <taxon>Corynebacteriaceae</taxon>
        <taxon>Corynebacterium</taxon>
    </lineage>
</organism>
<feature type="region of interest" description="Disordered" evidence="1">
    <location>
        <begin position="1"/>
        <end position="24"/>
    </location>
</feature>
<dbReference type="Pfam" id="PF19609">
    <property type="entry name" value="DUF6114"/>
    <property type="match status" value="1"/>
</dbReference>
<sequence>MAADDDSVHEESHPVVHEESHSVEDAPADRRRRFAAWRSDRPFLPGLLVIISGVVIMIPAYLTFKVADILVMISTVSGVSTLVIGTILVLLGITAWMRPAVHLHLGVLAIIFAVIALPTSNIGGFVVGTLFGVIGGGLLLAWEDAEPVNRRGKHRKKRTARSGAAVAASLAVASTAVVAVATGPKARAEPSELLLPAGTTGVVMAEEVVVSGDVRVTVDTVETTAGPVDVIELRAERVEADGLAVDIPGPLGQGVLRTPSDAKTVLTGAPVILRTASLSAIPAVEGASTVPVSVDVSGVPEPGLAALGLPLIPLPGEIMDRVALRNVRMDVVGLYGLGGALDVTGIDLRT</sequence>
<feature type="transmembrane region" description="Helical" evidence="2">
    <location>
        <begin position="69"/>
        <end position="93"/>
    </location>
</feature>
<protein>
    <recommendedName>
        <fullName evidence="5">Secreted protein</fullName>
    </recommendedName>
</protein>
<keyword evidence="4" id="KW-1185">Reference proteome</keyword>
<feature type="transmembrane region" description="Helical" evidence="2">
    <location>
        <begin position="100"/>
        <end position="117"/>
    </location>
</feature>
<feature type="transmembrane region" description="Helical" evidence="2">
    <location>
        <begin position="123"/>
        <end position="142"/>
    </location>
</feature>
<gene>
    <name evidence="3" type="ORF">JOF33_002132</name>
</gene>
<comment type="caution">
    <text evidence="3">The sequence shown here is derived from an EMBL/GenBank/DDBJ whole genome shotgun (WGS) entry which is preliminary data.</text>
</comment>
<evidence type="ECO:0000256" key="2">
    <source>
        <dbReference type="SAM" id="Phobius"/>
    </source>
</evidence>
<reference evidence="3 4" key="1">
    <citation type="submission" date="2021-03" db="EMBL/GenBank/DDBJ databases">
        <title>Sequencing the genomes of 1000 actinobacteria strains.</title>
        <authorList>
            <person name="Klenk H.-P."/>
        </authorList>
    </citation>
    <scope>NUCLEOTIDE SEQUENCE [LARGE SCALE GENOMIC DNA]</scope>
    <source>
        <strain evidence="3 4">DSM 44506</strain>
    </source>
</reference>
<evidence type="ECO:0008006" key="5">
    <source>
        <dbReference type="Google" id="ProtNLM"/>
    </source>
</evidence>